<evidence type="ECO:0000256" key="1">
    <source>
        <dbReference type="SAM" id="MobiDB-lite"/>
    </source>
</evidence>
<dbReference type="RefSeq" id="WP_017024929.1">
    <property type="nucleotide sequence ID" value="NZ_AJYK02000062.1"/>
</dbReference>
<evidence type="ECO:0000313" key="5">
    <source>
        <dbReference type="Proteomes" id="UP000094070"/>
    </source>
</evidence>
<reference evidence="4 5" key="1">
    <citation type="journal article" date="2012" name="Science">
        <title>Ecological populations of bacteria act as socially cohesive units of antibiotic production and resistance.</title>
        <authorList>
            <person name="Cordero O.X."/>
            <person name="Wildschutte H."/>
            <person name="Kirkup B."/>
            <person name="Proehl S."/>
            <person name="Ngo L."/>
            <person name="Hussain F."/>
            <person name="Le Roux F."/>
            <person name="Mincer T."/>
            <person name="Polz M.F."/>
        </authorList>
    </citation>
    <scope>NUCLEOTIDE SEQUENCE [LARGE SCALE GENOMIC DNA]</scope>
    <source>
        <strain evidence="4 5">1S-45</strain>
    </source>
</reference>
<dbReference type="OrthoDB" id="5432325at2"/>
<feature type="compositionally biased region" description="Low complexity" evidence="1">
    <location>
        <begin position="123"/>
        <end position="141"/>
    </location>
</feature>
<dbReference type="GO" id="GO:0015627">
    <property type="term" value="C:type II protein secretion system complex"/>
    <property type="evidence" value="ECO:0007669"/>
    <property type="project" value="InterPro"/>
</dbReference>
<dbReference type="Pfam" id="PF16537">
    <property type="entry name" value="T2SSB"/>
    <property type="match status" value="1"/>
</dbReference>
<feature type="region of interest" description="Disordered" evidence="1">
    <location>
        <begin position="80"/>
        <end position="99"/>
    </location>
</feature>
<accession>A0A1E5E232</accession>
<organism evidence="4 5">
    <name type="scientific">Vibrio rumoiensis 1S-45</name>
    <dbReference type="NCBI Taxonomy" id="1188252"/>
    <lineage>
        <taxon>Bacteria</taxon>
        <taxon>Pseudomonadati</taxon>
        <taxon>Pseudomonadota</taxon>
        <taxon>Gammaproteobacteria</taxon>
        <taxon>Vibrionales</taxon>
        <taxon>Vibrionaceae</taxon>
        <taxon>Vibrio</taxon>
    </lineage>
</organism>
<keyword evidence="5" id="KW-1185">Reference proteome</keyword>
<keyword evidence="2" id="KW-0472">Membrane</keyword>
<dbReference type="Proteomes" id="UP000094070">
    <property type="component" value="Unassembled WGS sequence"/>
</dbReference>
<proteinExistence type="predicted"/>
<evidence type="ECO:0000259" key="3">
    <source>
        <dbReference type="Pfam" id="PF16537"/>
    </source>
</evidence>
<sequence>MSEVMKALQQSEQAYQAQSAPKMPNAHGHYMQTKPFNKGLVVLLAALPVALVLGAVFFYHQANNASSEVGVAKDELPVEESVISQESPAAEPENLTQQDSVEVAPVQARLLPYPEIEATKTLPAPKVKAPSPSAPVNSSVNRTAQTSSRRADGGTIIKTDQINMDDQNSDWGVNELDLSGVSPELAEIFRTAIDSPAASRKKAATAAQTSMQLPQGTVNLVGNEKQYAGYLPKMNFETHMYSSQPTSRWIKVNGTEAHEGDWIVGDSVKLDKILPGSLVIQFDGQLIQVPALYEWNG</sequence>
<dbReference type="InterPro" id="IPR032389">
    <property type="entry name" value="GspB_C"/>
</dbReference>
<feature type="domain" description="Type II secretion system protein GspB C-terminal" evidence="3">
    <location>
        <begin position="231"/>
        <end position="291"/>
    </location>
</feature>
<gene>
    <name evidence="4" type="ORF">A1QC_08875</name>
</gene>
<evidence type="ECO:0000256" key="2">
    <source>
        <dbReference type="SAM" id="Phobius"/>
    </source>
</evidence>
<dbReference type="STRING" id="1188252.A1QC_08875"/>
<comment type="caution">
    <text evidence="4">The sequence shown here is derived from an EMBL/GenBank/DDBJ whole genome shotgun (WGS) entry which is preliminary data.</text>
</comment>
<name>A0A1E5E232_9VIBR</name>
<evidence type="ECO:0000313" key="4">
    <source>
        <dbReference type="EMBL" id="OEF25473.1"/>
    </source>
</evidence>
<keyword evidence="2" id="KW-0812">Transmembrane</keyword>
<protein>
    <recommendedName>
        <fullName evidence="3">Type II secretion system protein GspB C-terminal domain-containing protein</fullName>
    </recommendedName>
</protein>
<dbReference type="AlphaFoldDB" id="A0A1E5E232"/>
<keyword evidence="2" id="KW-1133">Transmembrane helix</keyword>
<dbReference type="EMBL" id="AJYK02000062">
    <property type="protein sequence ID" value="OEF25473.1"/>
    <property type="molecule type" value="Genomic_DNA"/>
</dbReference>
<feature type="region of interest" description="Disordered" evidence="1">
    <location>
        <begin position="121"/>
        <end position="155"/>
    </location>
</feature>
<feature type="transmembrane region" description="Helical" evidence="2">
    <location>
        <begin position="40"/>
        <end position="59"/>
    </location>
</feature>
<dbReference type="eggNOG" id="COG3267">
    <property type="taxonomic scope" value="Bacteria"/>
</dbReference>